<reference evidence="2 3" key="2">
    <citation type="submission" date="2018-10" db="EMBL/GenBank/DDBJ databases">
        <authorList>
            <consortium name="Pathogen Informatics"/>
        </authorList>
    </citation>
    <scope>NUCLEOTIDE SEQUENCE [LARGE SCALE GENOMIC DNA]</scope>
</reference>
<reference evidence="4" key="1">
    <citation type="submission" date="2017-02" db="UniProtKB">
        <authorList>
            <consortium name="WormBaseParasite"/>
        </authorList>
    </citation>
    <scope>IDENTIFICATION</scope>
</reference>
<proteinExistence type="predicted"/>
<evidence type="ECO:0000313" key="4">
    <source>
        <dbReference type="WBParaSite" id="EVEC_0001129801-mRNA-1"/>
    </source>
</evidence>
<dbReference type="STRING" id="51028.A0A0N4VKB0"/>
<protein>
    <submittedName>
        <fullName evidence="4">Death domain-containing protein</fullName>
    </submittedName>
</protein>
<evidence type="ECO:0000313" key="3">
    <source>
        <dbReference type="Proteomes" id="UP000274131"/>
    </source>
</evidence>
<accession>A0A0N4VKB0</accession>
<dbReference type="EMBL" id="UXUI01010991">
    <property type="protein sequence ID" value="VDD95855.1"/>
    <property type="molecule type" value="Genomic_DNA"/>
</dbReference>
<dbReference type="AlphaFoldDB" id="A0A0N4VKB0"/>
<dbReference type="WBParaSite" id="EVEC_0001129801-mRNA-1">
    <property type="protein sequence ID" value="EVEC_0001129801-mRNA-1"/>
    <property type="gene ID" value="EVEC_0001129801"/>
</dbReference>
<organism evidence="4">
    <name type="scientific">Enterobius vermicularis</name>
    <name type="common">Human pinworm</name>
    <dbReference type="NCBI Taxonomy" id="51028"/>
    <lineage>
        <taxon>Eukaryota</taxon>
        <taxon>Metazoa</taxon>
        <taxon>Ecdysozoa</taxon>
        <taxon>Nematoda</taxon>
        <taxon>Chromadorea</taxon>
        <taxon>Rhabditida</taxon>
        <taxon>Spirurina</taxon>
        <taxon>Oxyuridomorpha</taxon>
        <taxon>Oxyuroidea</taxon>
        <taxon>Oxyuridae</taxon>
        <taxon>Enterobius</taxon>
    </lineage>
</organism>
<feature type="region of interest" description="Disordered" evidence="1">
    <location>
        <begin position="18"/>
        <end position="39"/>
    </location>
</feature>
<feature type="region of interest" description="Disordered" evidence="1">
    <location>
        <begin position="261"/>
        <end position="325"/>
    </location>
</feature>
<sequence length="524" mass="57640">MIKHSAVASLIYERAAKEVRVEGQPSRQPSRPKGHSHPACRCIRGRGGESRQCKAMEGIGTLHSFLPDLQSALCETFTDAECSMEKTPNLAEAPFRLAFNTIGTKLYLIPTNSTSPKDYHLLASLTDGDVVTDSTAADTIHLVLEGGDDWRSPIQKYFNKAIGTEWCFVAIELQENTSTISIFSPQTKGVKNLTEKSSVWLAPISTAPACIDSPPKPKVIKKTTVKKTSDKSAATTTTKVTKSSSGTKIIRKKIIPKDSQSLTNGEVKEKQLNGVKKIGPDKITKTNDESLKNDSTNGEASGADSGISIADSDNEKSQKNDTVSTTENFSIGSVYIEQPNKFGSEKRNFQLKVESNIENNVSATSETNSNVAVKDGDFSTTFTMRLNNISDNLGKNEIRPKKMERIPEEDEKQRAEDTTKKKAFGVNGDYGMVYSKTIKTGSSIDEDRCSREQSSASSRLTPASESSDRETLVQNKAEKERHSTPPSIHVREVVLRSRYEIPVQVLQQVLKKFSYKEVRNLNSA</sequence>
<feature type="region of interest" description="Disordered" evidence="1">
    <location>
        <begin position="441"/>
        <end position="485"/>
    </location>
</feature>
<keyword evidence="3" id="KW-1185">Reference proteome</keyword>
<gene>
    <name evidence="2" type="ORF">EVEC_LOCUS10606</name>
</gene>
<dbReference type="Proteomes" id="UP000274131">
    <property type="component" value="Unassembled WGS sequence"/>
</dbReference>
<dbReference type="OrthoDB" id="10402334at2759"/>
<name>A0A0N4VKB0_ENTVE</name>
<evidence type="ECO:0000256" key="1">
    <source>
        <dbReference type="SAM" id="MobiDB-lite"/>
    </source>
</evidence>
<feature type="compositionally biased region" description="Polar residues" evidence="1">
    <location>
        <begin position="452"/>
        <end position="465"/>
    </location>
</feature>
<feature type="compositionally biased region" description="Basic and acidic residues" evidence="1">
    <location>
        <begin position="466"/>
        <end position="485"/>
    </location>
</feature>
<feature type="compositionally biased region" description="Basic and acidic residues" evidence="1">
    <location>
        <begin position="278"/>
        <end position="292"/>
    </location>
</feature>
<evidence type="ECO:0000313" key="2">
    <source>
        <dbReference type="EMBL" id="VDD95855.1"/>
    </source>
</evidence>